<evidence type="ECO:0000313" key="6">
    <source>
        <dbReference type="Proteomes" id="UP000252707"/>
    </source>
</evidence>
<dbReference type="PRINTS" id="PR01438">
    <property type="entry name" value="UNVRSLSTRESS"/>
</dbReference>
<dbReference type="InterPro" id="IPR006016">
    <property type="entry name" value="UspA"/>
</dbReference>
<gene>
    <name evidence="5" type="ORF">DFQ59_1044</name>
</gene>
<evidence type="ECO:0000256" key="1">
    <source>
        <dbReference type="ARBA" id="ARBA00008791"/>
    </source>
</evidence>
<keyword evidence="6" id="KW-1185">Reference proteome</keyword>
<dbReference type="AlphaFoldDB" id="A0A369CBI7"/>
<dbReference type="SUPFAM" id="SSF52402">
    <property type="entry name" value="Adenine nucleotide alpha hydrolases-like"/>
    <property type="match status" value="1"/>
</dbReference>
<evidence type="ECO:0000256" key="3">
    <source>
        <dbReference type="ARBA" id="ARBA00022840"/>
    </source>
</evidence>
<reference evidence="5 6" key="1">
    <citation type="submission" date="2018-07" db="EMBL/GenBank/DDBJ databases">
        <title>Genomic Encyclopedia of Type Strains, Phase IV (KMG-IV): sequencing the most valuable type-strain genomes for metagenomic binning, comparative biology and taxonomic classification.</title>
        <authorList>
            <person name="Goeker M."/>
        </authorList>
    </citation>
    <scope>NUCLEOTIDE SEQUENCE [LARGE SCALE GENOMIC DNA]</scope>
    <source>
        <strain evidence="5 6">DSM 26407</strain>
    </source>
</reference>
<name>A0A369CBI7_9GAMM</name>
<sequence>MLPQIKTILYATDVGPVGPHVFRYAMAMAERHDATIVAVSVLEPLGTFGQSLVDSYVSKTTLDKLRAEGLEKLKAELRERLQEFCATEFDEAAVCMSRVGEVLVRSGQPAEAIIKEAKRVNADVIVMGSHGHSAFGEMLLGSVAHKVTQRSPVPVLLVPVREDEG</sequence>
<evidence type="ECO:0000313" key="5">
    <source>
        <dbReference type="EMBL" id="RCX30568.1"/>
    </source>
</evidence>
<feature type="domain" description="UspA" evidence="4">
    <location>
        <begin position="5"/>
        <end position="159"/>
    </location>
</feature>
<keyword evidence="2" id="KW-0547">Nucleotide-binding</keyword>
<proteinExistence type="inferred from homology"/>
<accession>A0A369CBI7</accession>
<dbReference type="Proteomes" id="UP000252707">
    <property type="component" value="Unassembled WGS sequence"/>
</dbReference>
<keyword evidence="3" id="KW-0067">ATP-binding</keyword>
<dbReference type="Pfam" id="PF00582">
    <property type="entry name" value="Usp"/>
    <property type="match status" value="1"/>
</dbReference>
<evidence type="ECO:0000256" key="2">
    <source>
        <dbReference type="ARBA" id="ARBA00022741"/>
    </source>
</evidence>
<dbReference type="RefSeq" id="WP_114279570.1">
    <property type="nucleotide sequence ID" value="NZ_QPJY01000004.1"/>
</dbReference>
<dbReference type="InterPro" id="IPR006015">
    <property type="entry name" value="Universal_stress_UspA"/>
</dbReference>
<comment type="similarity">
    <text evidence="1">Belongs to the universal stress protein A family.</text>
</comment>
<dbReference type="PANTHER" id="PTHR46268">
    <property type="entry name" value="STRESS RESPONSE PROTEIN NHAX"/>
    <property type="match status" value="1"/>
</dbReference>
<dbReference type="PANTHER" id="PTHR46268:SF27">
    <property type="entry name" value="UNIVERSAL STRESS PROTEIN RV2623"/>
    <property type="match status" value="1"/>
</dbReference>
<dbReference type="InterPro" id="IPR014729">
    <property type="entry name" value="Rossmann-like_a/b/a_fold"/>
</dbReference>
<dbReference type="EMBL" id="QPJY01000004">
    <property type="protein sequence ID" value="RCX30568.1"/>
    <property type="molecule type" value="Genomic_DNA"/>
</dbReference>
<dbReference type="GO" id="GO:0005524">
    <property type="term" value="F:ATP binding"/>
    <property type="evidence" value="ECO:0007669"/>
    <property type="project" value="UniProtKB-KW"/>
</dbReference>
<comment type="caution">
    <text evidence="5">The sequence shown here is derived from an EMBL/GenBank/DDBJ whole genome shotgun (WGS) entry which is preliminary data.</text>
</comment>
<dbReference type="Gene3D" id="3.40.50.620">
    <property type="entry name" value="HUPs"/>
    <property type="match status" value="1"/>
</dbReference>
<evidence type="ECO:0000259" key="4">
    <source>
        <dbReference type="Pfam" id="PF00582"/>
    </source>
</evidence>
<dbReference type="CDD" id="cd00293">
    <property type="entry name" value="USP-like"/>
    <property type="match status" value="1"/>
</dbReference>
<protein>
    <submittedName>
        <fullName evidence="5">Nucleotide-binding universal stress UspA family protein</fullName>
    </submittedName>
</protein>
<dbReference type="OrthoDB" id="9792500at2"/>
<organism evidence="5 6">
    <name type="scientific">Thioalbus denitrificans</name>
    <dbReference type="NCBI Taxonomy" id="547122"/>
    <lineage>
        <taxon>Bacteria</taxon>
        <taxon>Pseudomonadati</taxon>
        <taxon>Pseudomonadota</taxon>
        <taxon>Gammaproteobacteria</taxon>
        <taxon>Chromatiales</taxon>
        <taxon>Ectothiorhodospiraceae</taxon>
        <taxon>Thioalbus</taxon>
    </lineage>
</organism>